<dbReference type="EMBL" id="JAGKQM010000005">
    <property type="protein sequence ID" value="KAH0926047.1"/>
    <property type="molecule type" value="Genomic_DNA"/>
</dbReference>
<comment type="caution">
    <text evidence="1">The sequence shown here is derived from an EMBL/GenBank/DDBJ whole genome shotgun (WGS) entry which is preliminary data.</text>
</comment>
<gene>
    <name evidence="1" type="ORF">HID58_018303</name>
</gene>
<reference evidence="1 2" key="1">
    <citation type="submission" date="2021-05" db="EMBL/GenBank/DDBJ databases">
        <title>Genome Assembly of Synthetic Allotetraploid Brassica napus Reveals Homoeologous Exchanges between Subgenomes.</title>
        <authorList>
            <person name="Davis J.T."/>
        </authorList>
    </citation>
    <scope>NUCLEOTIDE SEQUENCE [LARGE SCALE GENOMIC DNA]</scope>
    <source>
        <strain evidence="2">cv. Da-Ae</strain>
        <tissue evidence="1">Seedling</tissue>
    </source>
</reference>
<evidence type="ECO:0000313" key="2">
    <source>
        <dbReference type="Proteomes" id="UP000824890"/>
    </source>
</evidence>
<dbReference type="PANTHER" id="PTHR16219:SF1">
    <property type="entry name" value="HAUS AUGMIN-LIKE COMPLEX SUBUNIT 4"/>
    <property type="match status" value="1"/>
</dbReference>
<protein>
    <recommendedName>
        <fullName evidence="3">AUGMIN subunit 4</fullName>
    </recommendedName>
</protein>
<name>A0ABQ8DAM6_BRANA</name>
<accession>A0ABQ8DAM6</accession>
<dbReference type="PANTHER" id="PTHR16219">
    <property type="entry name" value="AUGMIN SUBUNIT 4 FAMILY MEMBER"/>
    <property type="match status" value="1"/>
</dbReference>
<evidence type="ECO:0008006" key="3">
    <source>
        <dbReference type="Google" id="ProtNLM"/>
    </source>
</evidence>
<dbReference type="Pfam" id="PF14735">
    <property type="entry name" value="HAUS4"/>
    <property type="match status" value="1"/>
</dbReference>
<organism evidence="1 2">
    <name type="scientific">Brassica napus</name>
    <name type="common">Rape</name>
    <dbReference type="NCBI Taxonomy" id="3708"/>
    <lineage>
        <taxon>Eukaryota</taxon>
        <taxon>Viridiplantae</taxon>
        <taxon>Streptophyta</taxon>
        <taxon>Embryophyta</taxon>
        <taxon>Tracheophyta</taxon>
        <taxon>Spermatophyta</taxon>
        <taxon>Magnoliopsida</taxon>
        <taxon>eudicotyledons</taxon>
        <taxon>Gunneridae</taxon>
        <taxon>Pentapetalae</taxon>
        <taxon>rosids</taxon>
        <taxon>malvids</taxon>
        <taxon>Brassicales</taxon>
        <taxon>Brassicaceae</taxon>
        <taxon>Brassiceae</taxon>
        <taxon>Brassica</taxon>
    </lineage>
</organism>
<keyword evidence="2" id="KW-1185">Reference proteome</keyword>
<dbReference type="InterPro" id="IPR029327">
    <property type="entry name" value="HAUS4"/>
</dbReference>
<evidence type="ECO:0000313" key="1">
    <source>
        <dbReference type="EMBL" id="KAH0926047.1"/>
    </source>
</evidence>
<dbReference type="Proteomes" id="UP000824890">
    <property type="component" value="Unassembled WGS sequence"/>
</dbReference>
<proteinExistence type="predicted"/>
<sequence length="525" mass="59933">MEKRVQRAMKQTMKEVARSGRRMKKMRLSRNQGDSIDSTMIFCACLFGLNQLVFLLSNLILFLQNDVAQNVCNKSYFRLLSMISRKLGGYFSKYTIKEGLVETSIGFLNQLSRRRDCASMVKALQGAADVNQLMDQLERHCLAPDGSLVTKSAYYDLQLAREEMSRERLRYLEAMAIYCEAVAMVEEYQQALSLPNHVGTRDVQGLFPQVYETLEHRLVVAEAAQKLRLPLISDDGEIHEEDIEKWSILSRSSLDSASTTSFTISSASNSVNYANSSANSLGAAPDTDVVGGVPNRFLGITPAYLSYVQLQNTMSMDMADYQMFLAREIEGRLKEKCDKLADAIVDDTDSSTGNQNSSARLPERVKFIIEEIEREEAALREDLYSADRKFAEYYNVLEQILGVLIKLVKDLKLEHQHKYDEMQKTWLCKRCETMNTKLRVLEHILLLETYTPESIPALHSIRNYLVEATEEASAAYNKAVTRLREYQGVDPHFDTIARQYHDIVKKLENMQWTIHQVEMDLKAHA</sequence>